<dbReference type="InterPro" id="IPR019756">
    <property type="entry name" value="Pept_S26A_signal_pept_1_Ser-AS"/>
</dbReference>
<evidence type="ECO:0000256" key="3">
    <source>
        <dbReference type="ARBA" id="ARBA00009370"/>
    </source>
</evidence>
<dbReference type="Gene3D" id="2.10.109.10">
    <property type="entry name" value="Umud Fragment, subunit A"/>
    <property type="match status" value="1"/>
</dbReference>
<dbReference type="InterPro" id="IPR019757">
    <property type="entry name" value="Pept_S26A_signal_pept_1_Lys-AS"/>
</dbReference>
<feature type="compositionally biased region" description="Basic and acidic residues" evidence="10">
    <location>
        <begin position="7"/>
        <end position="17"/>
    </location>
</feature>
<dbReference type="GO" id="GO:0004252">
    <property type="term" value="F:serine-type endopeptidase activity"/>
    <property type="evidence" value="ECO:0007669"/>
    <property type="project" value="InterPro"/>
</dbReference>
<evidence type="ECO:0000256" key="10">
    <source>
        <dbReference type="SAM" id="MobiDB-lite"/>
    </source>
</evidence>
<evidence type="ECO:0000256" key="4">
    <source>
        <dbReference type="ARBA" id="ARBA00013208"/>
    </source>
</evidence>
<keyword evidence="5 8" id="KW-0645">Protease</keyword>
<evidence type="ECO:0000256" key="6">
    <source>
        <dbReference type="ARBA" id="ARBA00022801"/>
    </source>
</evidence>
<organism evidence="13 15">
    <name type="scientific">Xiamenia xianingshaonis</name>
    <dbReference type="NCBI Taxonomy" id="2682776"/>
    <lineage>
        <taxon>Bacteria</taxon>
        <taxon>Bacillati</taxon>
        <taxon>Actinomycetota</taxon>
        <taxon>Coriobacteriia</taxon>
        <taxon>Eggerthellales</taxon>
        <taxon>Eggerthellaceae</taxon>
        <taxon>Xiamenia</taxon>
    </lineage>
</organism>
<dbReference type="GO" id="GO:0006465">
    <property type="term" value="P:signal peptide processing"/>
    <property type="evidence" value="ECO:0007669"/>
    <property type="project" value="InterPro"/>
</dbReference>
<comment type="subcellular location">
    <subcellularLocation>
        <location evidence="2">Cell membrane</location>
        <topology evidence="2">Single-pass type II membrane protein</topology>
    </subcellularLocation>
    <subcellularLocation>
        <location evidence="9">Membrane</location>
        <topology evidence="9">Single-pass type II membrane protein</topology>
    </subcellularLocation>
</comment>
<dbReference type="EMBL" id="WPCR01000009">
    <property type="protein sequence ID" value="NHM14648.1"/>
    <property type="molecule type" value="Genomic_DNA"/>
</dbReference>
<dbReference type="InterPro" id="IPR019533">
    <property type="entry name" value="Peptidase_S26"/>
</dbReference>
<dbReference type="PANTHER" id="PTHR43390">
    <property type="entry name" value="SIGNAL PEPTIDASE I"/>
    <property type="match status" value="1"/>
</dbReference>
<dbReference type="KEGG" id="ebz:J7S26_08235"/>
<keyword evidence="8" id="KW-0472">Membrane</keyword>
<evidence type="ECO:0000259" key="11">
    <source>
        <dbReference type="Pfam" id="PF10502"/>
    </source>
</evidence>
<dbReference type="CDD" id="cd06530">
    <property type="entry name" value="S26_SPase_I"/>
    <property type="match status" value="1"/>
</dbReference>
<dbReference type="NCBIfam" id="TIGR02227">
    <property type="entry name" value="sigpep_I_bact"/>
    <property type="match status" value="1"/>
</dbReference>
<keyword evidence="14" id="KW-1185">Reference proteome</keyword>
<dbReference type="GO" id="GO:0005886">
    <property type="term" value="C:plasma membrane"/>
    <property type="evidence" value="ECO:0007669"/>
    <property type="project" value="UniProtKB-SubCell"/>
</dbReference>
<evidence type="ECO:0000313" key="13">
    <source>
        <dbReference type="EMBL" id="QTU84316.1"/>
    </source>
</evidence>
<evidence type="ECO:0000256" key="9">
    <source>
        <dbReference type="RuleBase" id="RU362042"/>
    </source>
</evidence>
<reference evidence="13" key="2">
    <citation type="submission" date="2021-04" db="EMBL/GenBank/DDBJ databases">
        <title>Novel species in family Eggerthellaceae.</title>
        <authorList>
            <person name="Zhang G."/>
        </authorList>
    </citation>
    <scope>NUCLEOTIDE SEQUENCE</scope>
    <source>
        <strain evidence="13">Zg-886</strain>
    </source>
</reference>
<dbReference type="SUPFAM" id="SSF51306">
    <property type="entry name" value="LexA/Signal peptidase"/>
    <property type="match status" value="1"/>
</dbReference>
<accession>A0A9E6MRB6</accession>
<proteinExistence type="inferred from homology"/>
<dbReference type="GO" id="GO:0009003">
    <property type="term" value="F:signal peptidase activity"/>
    <property type="evidence" value="ECO:0007669"/>
    <property type="project" value="UniProtKB-EC"/>
</dbReference>
<comment type="catalytic activity">
    <reaction evidence="1 8">
        <text>Cleavage of hydrophobic, N-terminal signal or leader sequences from secreted and periplasmic proteins.</text>
        <dbReference type="EC" id="3.4.21.89"/>
    </reaction>
</comment>
<dbReference type="InterPro" id="IPR000223">
    <property type="entry name" value="Pept_S26A_signal_pept_1"/>
</dbReference>
<keyword evidence="8" id="KW-1133">Transmembrane helix</keyword>
<dbReference type="EMBL" id="CP072829">
    <property type="protein sequence ID" value="QTU84316.1"/>
    <property type="molecule type" value="Genomic_DNA"/>
</dbReference>
<gene>
    <name evidence="13" type="primary">lepB</name>
    <name evidence="12" type="ORF">GMI68_07720</name>
    <name evidence="13" type="ORF">J7S26_08235</name>
</gene>
<dbReference type="PROSITE" id="PS00501">
    <property type="entry name" value="SPASE_I_1"/>
    <property type="match status" value="1"/>
</dbReference>
<dbReference type="EC" id="3.4.21.89" evidence="4 8"/>
<evidence type="ECO:0000313" key="15">
    <source>
        <dbReference type="Proteomes" id="UP000671910"/>
    </source>
</evidence>
<evidence type="ECO:0000313" key="14">
    <source>
        <dbReference type="Proteomes" id="UP000636394"/>
    </source>
</evidence>
<protein>
    <recommendedName>
        <fullName evidence="4 8">Signal peptidase I</fullName>
        <ecNumber evidence="4 8">3.4.21.89</ecNumber>
    </recommendedName>
</protein>
<evidence type="ECO:0000256" key="7">
    <source>
        <dbReference type="PIRSR" id="PIRSR600223-1"/>
    </source>
</evidence>
<feature type="domain" description="Peptidase S26" evidence="11">
    <location>
        <begin position="62"/>
        <end position="212"/>
    </location>
</feature>
<keyword evidence="6 8" id="KW-0378">Hydrolase</keyword>
<dbReference type="Proteomes" id="UP000671910">
    <property type="component" value="Chromosome"/>
</dbReference>
<dbReference type="Pfam" id="PF10502">
    <property type="entry name" value="Peptidase_S26"/>
    <property type="match status" value="1"/>
</dbReference>
<dbReference type="PANTHER" id="PTHR43390:SF1">
    <property type="entry name" value="CHLOROPLAST PROCESSING PEPTIDASE"/>
    <property type="match status" value="1"/>
</dbReference>
<dbReference type="RefSeq" id="WP_165060672.1">
    <property type="nucleotide sequence ID" value="NZ_CP072829.1"/>
</dbReference>
<dbReference type="InterPro" id="IPR036286">
    <property type="entry name" value="LexA/Signal_pep-like_sf"/>
</dbReference>
<keyword evidence="8" id="KW-0812">Transmembrane</keyword>
<dbReference type="PRINTS" id="PR00727">
    <property type="entry name" value="LEADERPTASE"/>
</dbReference>
<sequence>MKRNSRKREASDNRIVQEEQPEQTAVHFPAESLSDVPSPEAVEAERDRLQYRRDFGRAFRTTVYALIVVAAAAVLVVTLFFPVLQVTGSSMEPTLCNDDIVILFKTDDFETGDLCGFYFQNKLLIKRVIAGPGDYVDIDENGTVYVNGEELDEPYLTEKALGECDITLPYQVPENRYFVMGDHRSTSVDSRSTAIGSIEEDQIVGRILVRIWPLERLSLVR</sequence>
<dbReference type="PROSITE" id="PS00760">
    <property type="entry name" value="SPASE_I_2"/>
    <property type="match status" value="1"/>
</dbReference>
<reference evidence="12 14" key="1">
    <citation type="submission" date="2019-11" db="EMBL/GenBank/DDBJ databases">
        <title>Eggerthellaceae novel genus isolated from the rectal contents of marmort.</title>
        <authorList>
            <person name="Zhang G."/>
        </authorList>
    </citation>
    <scope>NUCLEOTIDE SEQUENCE [LARGE SCALE GENOMIC DNA]</scope>
    <source>
        <strain evidence="14">zg-886</strain>
        <strain evidence="12">Zg-886</strain>
    </source>
</reference>
<dbReference type="AlphaFoldDB" id="A0A9E6MRB6"/>
<evidence type="ECO:0000256" key="1">
    <source>
        <dbReference type="ARBA" id="ARBA00000677"/>
    </source>
</evidence>
<feature type="transmembrane region" description="Helical" evidence="8">
    <location>
        <begin position="62"/>
        <end position="84"/>
    </location>
</feature>
<feature type="region of interest" description="Disordered" evidence="10">
    <location>
        <begin position="1"/>
        <end position="39"/>
    </location>
</feature>
<evidence type="ECO:0000256" key="2">
    <source>
        <dbReference type="ARBA" id="ARBA00004401"/>
    </source>
</evidence>
<evidence type="ECO:0000313" key="12">
    <source>
        <dbReference type="EMBL" id="NHM14648.1"/>
    </source>
</evidence>
<dbReference type="Proteomes" id="UP000636394">
    <property type="component" value="Unassembled WGS sequence"/>
</dbReference>
<feature type="active site" evidence="7">
    <location>
        <position position="126"/>
    </location>
</feature>
<evidence type="ECO:0000256" key="8">
    <source>
        <dbReference type="RuleBase" id="RU003993"/>
    </source>
</evidence>
<comment type="similarity">
    <text evidence="3 9">Belongs to the peptidase S26 family.</text>
</comment>
<feature type="active site" evidence="7">
    <location>
        <position position="90"/>
    </location>
</feature>
<evidence type="ECO:0000256" key="5">
    <source>
        <dbReference type="ARBA" id="ARBA00022670"/>
    </source>
</evidence>
<name>A0A9E6MRB6_9ACTN</name>
<dbReference type="InterPro" id="IPR019758">
    <property type="entry name" value="Pept_S26A_signal_pept_1_CS"/>
</dbReference>
<dbReference type="PROSITE" id="PS00761">
    <property type="entry name" value="SPASE_I_3"/>
    <property type="match status" value="1"/>
</dbReference>